<dbReference type="SUPFAM" id="SSF53067">
    <property type="entry name" value="Actin-like ATPase domain"/>
    <property type="match status" value="1"/>
</dbReference>
<dbReference type="PANTHER" id="PTHR40278">
    <property type="entry name" value="DNA UTILIZATION PROTEIN HOFN"/>
    <property type="match status" value="1"/>
</dbReference>
<sequence>MTAPSLSVAAHQPVFRPLAAWLTAELVTWIPAAWRRDGDPALLAVREDGRIRLLRRDGAPLDRAPRRGSRVVVRPGVKALHRRFALPVAAAGHLRPIIANQIDHRTPWPADQVWFGAAILGHNEDERLIDVRMTVTPRASVEAPLDAVRALNLRPTALEVEDGEGGWIALPLDEDDAPSAARRARRWLPALIPLALLAGLFAPPLLERAALTAALEESGRASAEVRRLATALEDSKAASAYAERRKTDTPSAAVVLEVLSRLLPDDVWLNEFHLDAGTVLLMGQAADANRLPALLSASSHFADVQFRSAVVREAAGGDRFQLSARVVPHAAP</sequence>
<dbReference type="RefSeq" id="WP_119832863.1">
    <property type="nucleotide sequence ID" value="NZ_QYUL01000003.1"/>
</dbReference>
<evidence type="ECO:0008006" key="3">
    <source>
        <dbReference type="Google" id="ProtNLM"/>
    </source>
</evidence>
<evidence type="ECO:0000313" key="2">
    <source>
        <dbReference type="Proteomes" id="UP000283458"/>
    </source>
</evidence>
<dbReference type="EMBL" id="QYUL01000003">
    <property type="protein sequence ID" value="RJF79404.1"/>
    <property type="molecule type" value="Genomic_DNA"/>
</dbReference>
<organism evidence="1 2">
    <name type="scientific">Azospirillum cavernae</name>
    <dbReference type="NCBI Taxonomy" id="2320860"/>
    <lineage>
        <taxon>Bacteria</taxon>
        <taxon>Pseudomonadati</taxon>
        <taxon>Pseudomonadota</taxon>
        <taxon>Alphaproteobacteria</taxon>
        <taxon>Rhodospirillales</taxon>
        <taxon>Azospirillaceae</taxon>
        <taxon>Azospirillum</taxon>
    </lineage>
</organism>
<dbReference type="AlphaFoldDB" id="A0A418VSD2"/>
<accession>A0A418VSD2</accession>
<name>A0A418VSD2_9PROT</name>
<comment type="caution">
    <text evidence="1">The sequence shown here is derived from an EMBL/GenBank/DDBJ whole genome shotgun (WGS) entry which is preliminary data.</text>
</comment>
<gene>
    <name evidence="1" type="ORF">D3877_21760</name>
</gene>
<dbReference type="Proteomes" id="UP000283458">
    <property type="component" value="Unassembled WGS sequence"/>
</dbReference>
<protein>
    <recommendedName>
        <fullName evidence="3">General secretion pathway protein GspL</fullName>
    </recommendedName>
</protein>
<dbReference type="InterPro" id="IPR007813">
    <property type="entry name" value="PilN"/>
</dbReference>
<keyword evidence="2" id="KW-1185">Reference proteome</keyword>
<reference evidence="1 2" key="1">
    <citation type="submission" date="2018-09" db="EMBL/GenBank/DDBJ databases">
        <authorList>
            <person name="Zhu H."/>
        </authorList>
    </citation>
    <scope>NUCLEOTIDE SEQUENCE [LARGE SCALE GENOMIC DNA]</scope>
    <source>
        <strain evidence="1 2">K2W22B-5</strain>
    </source>
</reference>
<dbReference type="Gene3D" id="3.30.420.380">
    <property type="match status" value="1"/>
</dbReference>
<dbReference type="InterPro" id="IPR052534">
    <property type="entry name" value="Extracell_DNA_Util/SecSys_Comp"/>
</dbReference>
<evidence type="ECO:0000313" key="1">
    <source>
        <dbReference type="EMBL" id="RJF79404.1"/>
    </source>
</evidence>
<proteinExistence type="predicted"/>
<dbReference type="OrthoDB" id="8481375at2"/>
<dbReference type="Pfam" id="PF05137">
    <property type="entry name" value="PilN"/>
    <property type="match status" value="1"/>
</dbReference>
<dbReference type="PANTHER" id="PTHR40278:SF1">
    <property type="entry name" value="DNA UTILIZATION PROTEIN HOFN"/>
    <property type="match status" value="1"/>
</dbReference>
<dbReference type="InterPro" id="IPR043129">
    <property type="entry name" value="ATPase_NBD"/>
</dbReference>